<dbReference type="InterPro" id="IPR029058">
    <property type="entry name" value="AB_hydrolase_fold"/>
</dbReference>
<dbReference type="RefSeq" id="WP_248823257.1">
    <property type="nucleotide sequence ID" value="NZ_JALKFT010000002.1"/>
</dbReference>
<evidence type="ECO:0000313" key="5">
    <source>
        <dbReference type="EMBL" id="MCK9874625.1"/>
    </source>
</evidence>
<gene>
    <name evidence="5" type="ORF">MXD59_02305</name>
</gene>
<accession>A0ABT0JST2</accession>
<dbReference type="PANTHER" id="PTHR44688">
    <property type="entry name" value="DNA-BINDING TRANSCRIPTIONAL ACTIVATOR DEVR_DOSR"/>
    <property type="match status" value="1"/>
</dbReference>
<dbReference type="GO" id="GO:0016787">
    <property type="term" value="F:hydrolase activity"/>
    <property type="evidence" value="ECO:0007669"/>
    <property type="project" value="UniProtKB-KW"/>
</dbReference>
<dbReference type="SMART" id="SM00421">
    <property type="entry name" value="HTH_LUXR"/>
    <property type="match status" value="1"/>
</dbReference>
<comment type="caution">
    <text evidence="5">The sequence shown here is derived from an EMBL/GenBank/DDBJ whole genome shotgun (WGS) entry which is preliminary data.</text>
</comment>
<dbReference type="Gene3D" id="1.10.10.10">
    <property type="entry name" value="Winged helix-like DNA-binding domain superfamily/Winged helix DNA-binding domain"/>
    <property type="match status" value="1"/>
</dbReference>
<dbReference type="Pfam" id="PF00561">
    <property type="entry name" value="Abhydrolase_1"/>
    <property type="match status" value="1"/>
</dbReference>
<keyword evidence="3" id="KW-0804">Transcription</keyword>
<sequence>MLPELSGHLILDWSAPCLSSFYRALAASFRLLRFDLPGTGLSLTDASPYTVDMHLAYVDDVLDAAGCESTAIVAAGLSGPIAIAYAAQRPERVSRLVLVGTCARYCGPAADGLIDPEMPDILGRLIQTNWRIANQALTSLLLPNADAALASWVTEHRISTMNSDVAVDIVSQQLRADVRGQLAQVQAPTLVVHHRDAQQPNPALARTLAERLPAGVLDLRPGSADNPVLADPAAVVAAVRRFLQPERHLLTRRETAVLSELARGLSNRRIAAELGIAESTVARHIANVFQKLGVDNRVAAVTRGYDIVRESPPQRSSRRASAH</sequence>
<keyword evidence="2" id="KW-0238">DNA-binding</keyword>
<organism evidence="5 6">
    <name type="scientific">Frankia umida</name>
    <dbReference type="NCBI Taxonomy" id="573489"/>
    <lineage>
        <taxon>Bacteria</taxon>
        <taxon>Bacillati</taxon>
        <taxon>Actinomycetota</taxon>
        <taxon>Actinomycetes</taxon>
        <taxon>Frankiales</taxon>
        <taxon>Frankiaceae</taxon>
        <taxon>Frankia</taxon>
    </lineage>
</organism>
<dbReference type="Pfam" id="PF00196">
    <property type="entry name" value="GerE"/>
    <property type="match status" value="1"/>
</dbReference>
<dbReference type="PRINTS" id="PR00111">
    <property type="entry name" value="ABHYDROLASE"/>
</dbReference>
<dbReference type="SUPFAM" id="SSF53474">
    <property type="entry name" value="alpha/beta-Hydrolases"/>
    <property type="match status" value="1"/>
</dbReference>
<keyword evidence="1" id="KW-0805">Transcription regulation</keyword>
<proteinExistence type="predicted"/>
<dbReference type="PROSITE" id="PS00622">
    <property type="entry name" value="HTH_LUXR_1"/>
    <property type="match status" value="1"/>
</dbReference>
<dbReference type="InterPro" id="IPR000073">
    <property type="entry name" value="AB_hydrolase_1"/>
</dbReference>
<dbReference type="InterPro" id="IPR016032">
    <property type="entry name" value="Sig_transdc_resp-reg_C-effctor"/>
</dbReference>
<reference evidence="5 6" key="1">
    <citation type="submission" date="2022-04" db="EMBL/GenBank/DDBJ databases">
        <title>Genome diversity in the genus Frankia.</title>
        <authorList>
            <person name="Carlos-Shanley C."/>
            <person name="Hahn D."/>
        </authorList>
    </citation>
    <scope>NUCLEOTIDE SEQUENCE [LARGE SCALE GENOMIC DNA]</scope>
    <source>
        <strain evidence="5 6">Ag45/Mut15</strain>
    </source>
</reference>
<protein>
    <submittedName>
        <fullName evidence="5">Alpha/beta fold hydrolase</fullName>
    </submittedName>
</protein>
<evidence type="ECO:0000313" key="6">
    <source>
        <dbReference type="Proteomes" id="UP001201873"/>
    </source>
</evidence>
<name>A0ABT0JST2_9ACTN</name>
<dbReference type="PRINTS" id="PR00038">
    <property type="entry name" value="HTHLUXR"/>
</dbReference>
<evidence type="ECO:0000259" key="4">
    <source>
        <dbReference type="PROSITE" id="PS50043"/>
    </source>
</evidence>
<evidence type="ECO:0000256" key="1">
    <source>
        <dbReference type="ARBA" id="ARBA00023015"/>
    </source>
</evidence>
<dbReference type="EMBL" id="JALKFT010000002">
    <property type="protein sequence ID" value="MCK9874625.1"/>
    <property type="molecule type" value="Genomic_DNA"/>
</dbReference>
<feature type="domain" description="HTH luxR-type" evidence="4">
    <location>
        <begin position="243"/>
        <end position="308"/>
    </location>
</feature>
<dbReference type="Proteomes" id="UP001201873">
    <property type="component" value="Unassembled WGS sequence"/>
</dbReference>
<evidence type="ECO:0000256" key="3">
    <source>
        <dbReference type="ARBA" id="ARBA00023163"/>
    </source>
</evidence>
<dbReference type="SUPFAM" id="SSF46894">
    <property type="entry name" value="C-terminal effector domain of the bipartite response regulators"/>
    <property type="match status" value="1"/>
</dbReference>
<dbReference type="InterPro" id="IPR036388">
    <property type="entry name" value="WH-like_DNA-bd_sf"/>
</dbReference>
<dbReference type="PANTHER" id="PTHR44688:SF25">
    <property type="entry name" value="HTH LUXR-TYPE DOMAIN-CONTAINING PROTEIN"/>
    <property type="match status" value="1"/>
</dbReference>
<evidence type="ECO:0000256" key="2">
    <source>
        <dbReference type="ARBA" id="ARBA00023125"/>
    </source>
</evidence>
<dbReference type="Gene3D" id="3.40.50.1820">
    <property type="entry name" value="alpha/beta hydrolase"/>
    <property type="match status" value="1"/>
</dbReference>
<dbReference type="CDD" id="cd06170">
    <property type="entry name" value="LuxR_C_like"/>
    <property type="match status" value="1"/>
</dbReference>
<dbReference type="InterPro" id="IPR000792">
    <property type="entry name" value="Tscrpt_reg_LuxR_C"/>
</dbReference>
<dbReference type="PROSITE" id="PS50043">
    <property type="entry name" value="HTH_LUXR_2"/>
    <property type="match status" value="1"/>
</dbReference>
<keyword evidence="5" id="KW-0378">Hydrolase</keyword>
<keyword evidence="6" id="KW-1185">Reference proteome</keyword>